<dbReference type="PANTHER" id="PTHR38166:SF1">
    <property type="entry name" value="C2H2-TYPE DOMAIN-CONTAINING PROTEIN"/>
    <property type="match status" value="1"/>
</dbReference>
<feature type="region of interest" description="Disordered" evidence="1">
    <location>
        <begin position="488"/>
        <end position="522"/>
    </location>
</feature>
<protein>
    <recommendedName>
        <fullName evidence="4">C2H2-type domain-containing protein</fullName>
    </recommendedName>
</protein>
<feature type="compositionally biased region" description="Low complexity" evidence="1">
    <location>
        <begin position="139"/>
        <end position="150"/>
    </location>
</feature>
<reference evidence="2" key="1">
    <citation type="journal article" date="2023" name="Mol. Phylogenet. Evol.">
        <title>Genome-scale phylogeny and comparative genomics of the fungal order Sordariales.</title>
        <authorList>
            <person name="Hensen N."/>
            <person name="Bonometti L."/>
            <person name="Westerberg I."/>
            <person name="Brannstrom I.O."/>
            <person name="Guillou S."/>
            <person name="Cros-Aarteil S."/>
            <person name="Calhoun S."/>
            <person name="Haridas S."/>
            <person name="Kuo A."/>
            <person name="Mondo S."/>
            <person name="Pangilinan J."/>
            <person name="Riley R."/>
            <person name="LaButti K."/>
            <person name="Andreopoulos B."/>
            <person name="Lipzen A."/>
            <person name="Chen C."/>
            <person name="Yan M."/>
            <person name="Daum C."/>
            <person name="Ng V."/>
            <person name="Clum A."/>
            <person name="Steindorff A."/>
            <person name="Ohm R.A."/>
            <person name="Martin F."/>
            <person name="Silar P."/>
            <person name="Natvig D.O."/>
            <person name="Lalanne C."/>
            <person name="Gautier V."/>
            <person name="Ament-Velasquez S.L."/>
            <person name="Kruys A."/>
            <person name="Hutchinson M.I."/>
            <person name="Powell A.J."/>
            <person name="Barry K."/>
            <person name="Miller A.N."/>
            <person name="Grigoriev I.V."/>
            <person name="Debuchy R."/>
            <person name="Gladieux P."/>
            <person name="Hiltunen Thoren M."/>
            <person name="Johannesson H."/>
        </authorList>
    </citation>
    <scope>NUCLEOTIDE SEQUENCE</scope>
    <source>
        <strain evidence="2">CBS 232.78</strain>
    </source>
</reference>
<dbReference type="PANTHER" id="PTHR38166">
    <property type="entry name" value="C2H2-TYPE DOMAIN-CONTAINING PROTEIN-RELATED"/>
    <property type="match status" value="1"/>
</dbReference>
<evidence type="ECO:0008006" key="4">
    <source>
        <dbReference type="Google" id="ProtNLM"/>
    </source>
</evidence>
<comment type="caution">
    <text evidence="2">The sequence shown here is derived from an EMBL/GenBank/DDBJ whole genome shotgun (WGS) entry which is preliminary data.</text>
</comment>
<evidence type="ECO:0000313" key="3">
    <source>
        <dbReference type="Proteomes" id="UP001285441"/>
    </source>
</evidence>
<evidence type="ECO:0000256" key="1">
    <source>
        <dbReference type="SAM" id="MobiDB-lite"/>
    </source>
</evidence>
<dbReference type="Proteomes" id="UP001285441">
    <property type="component" value="Unassembled WGS sequence"/>
</dbReference>
<evidence type="ECO:0000313" key="2">
    <source>
        <dbReference type="EMBL" id="KAK3380902.1"/>
    </source>
</evidence>
<accession>A0AAE0TVA4</accession>
<dbReference type="AlphaFoldDB" id="A0AAE0TVA4"/>
<gene>
    <name evidence="2" type="ORF">B0H63DRAFT_560718</name>
</gene>
<feature type="region of interest" description="Disordered" evidence="1">
    <location>
        <begin position="133"/>
        <end position="181"/>
    </location>
</feature>
<proteinExistence type="predicted"/>
<feature type="compositionally biased region" description="Basic residues" evidence="1">
    <location>
        <begin position="512"/>
        <end position="522"/>
    </location>
</feature>
<organism evidence="2 3">
    <name type="scientific">Podospora didyma</name>
    <dbReference type="NCBI Taxonomy" id="330526"/>
    <lineage>
        <taxon>Eukaryota</taxon>
        <taxon>Fungi</taxon>
        <taxon>Dikarya</taxon>
        <taxon>Ascomycota</taxon>
        <taxon>Pezizomycotina</taxon>
        <taxon>Sordariomycetes</taxon>
        <taxon>Sordariomycetidae</taxon>
        <taxon>Sordariales</taxon>
        <taxon>Podosporaceae</taxon>
        <taxon>Podospora</taxon>
    </lineage>
</organism>
<dbReference type="EMBL" id="JAULSW010000005">
    <property type="protein sequence ID" value="KAK3380902.1"/>
    <property type="molecule type" value="Genomic_DNA"/>
</dbReference>
<reference evidence="2" key="2">
    <citation type="submission" date="2023-06" db="EMBL/GenBank/DDBJ databases">
        <authorList>
            <consortium name="Lawrence Berkeley National Laboratory"/>
            <person name="Haridas S."/>
            <person name="Hensen N."/>
            <person name="Bonometti L."/>
            <person name="Westerberg I."/>
            <person name="Brannstrom I.O."/>
            <person name="Guillou S."/>
            <person name="Cros-Aarteil S."/>
            <person name="Calhoun S."/>
            <person name="Kuo A."/>
            <person name="Mondo S."/>
            <person name="Pangilinan J."/>
            <person name="Riley R."/>
            <person name="LaButti K."/>
            <person name="Andreopoulos B."/>
            <person name="Lipzen A."/>
            <person name="Chen C."/>
            <person name="Yanf M."/>
            <person name="Daum C."/>
            <person name="Ng V."/>
            <person name="Clum A."/>
            <person name="Steindorff A."/>
            <person name="Ohm R."/>
            <person name="Martin F."/>
            <person name="Silar P."/>
            <person name="Natvig D."/>
            <person name="Lalanne C."/>
            <person name="Gautier V."/>
            <person name="Ament-velasquez S.L."/>
            <person name="Kruys A."/>
            <person name="Hutchinson M.I."/>
            <person name="Powell A.J."/>
            <person name="Barry K."/>
            <person name="Miller A.N."/>
            <person name="Grigoriev I.V."/>
            <person name="Debuchy R."/>
            <person name="Gladieux P."/>
            <person name="Thoren M.H."/>
            <person name="Johannesson H."/>
        </authorList>
    </citation>
    <scope>NUCLEOTIDE SEQUENCE</scope>
    <source>
        <strain evidence="2">CBS 232.78</strain>
    </source>
</reference>
<sequence length="522" mass="58621">MTQYGIPWASSNPIQATTALTGHHAISPLVTKPWSLSNAQTATPSTLELCSESEDDTYCMETHEFGGIFSYMSLSSVQPSETTRNILDQLFLKYQDWKQTSLAQPRHAVPENHDSHFNAEALKFQLFSQFNHGSTQAVSDGPSDSGSGSSTERGHGDYQESAGGSSQKRPIEEVDGDTSEWRQVTVEGDNGRKSMLHWRFACPFWKHDSNQWRDCFGYKLKRIRDVKQHLRRIHGQCCHCARCGQEFISNDQLDLHLVSIQPCDVRPFRRKWLSSAQKEELGTRYPNLTAEQQWYEVWNVVFPDQPKPDSPYIDSQLSEDLSSFVEFFLAQGPDIIQESGQARDTSLLPNTTRVAEREFLQMGFARIYDEWASARGQPTLQLNLPTATPIAPQPQPQPQPLTMTSPPTPNLDALAHDLPTGILEDIAADQDQFGLPEDATGFASFNDTDIFDFDALADEFANFDQLLVGLDPNEVTLDFNNAAQEFPDATNSTGSLSHEMIDDAEAPTTTRATRRRTKRARH</sequence>
<keyword evidence="3" id="KW-1185">Reference proteome</keyword>
<name>A0AAE0TVA4_9PEZI</name>